<dbReference type="GO" id="GO:0016763">
    <property type="term" value="F:pentosyltransferase activity"/>
    <property type="evidence" value="ECO:0007669"/>
    <property type="project" value="TreeGrafter"/>
</dbReference>
<dbReference type="Pfam" id="PF13231">
    <property type="entry name" value="PMT_2"/>
    <property type="match status" value="1"/>
</dbReference>
<evidence type="ECO:0000313" key="10">
    <source>
        <dbReference type="EMBL" id="KKS84087.1"/>
    </source>
</evidence>
<feature type="transmembrane region" description="Helical" evidence="8">
    <location>
        <begin position="458"/>
        <end position="476"/>
    </location>
</feature>
<dbReference type="InterPro" id="IPR050297">
    <property type="entry name" value="LipidA_mod_glycosyltrf_83"/>
</dbReference>
<evidence type="ECO:0000256" key="6">
    <source>
        <dbReference type="ARBA" id="ARBA00022989"/>
    </source>
</evidence>
<evidence type="ECO:0000313" key="11">
    <source>
        <dbReference type="Proteomes" id="UP000034543"/>
    </source>
</evidence>
<dbReference type="Proteomes" id="UP000034543">
    <property type="component" value="Unassembled WGS sequence"/>
</dbReference>
<evidence type="ECO:0000256" key="7">
    <source>
        <dbReference type="ARBA" id="ARBA00023136"/>
    </source>
</evidence>
<feature type="transmembrane region" description="Helical" evidence="8">
    <location>
        <begin position="371"/>
        <end position="392"/>
    </location>
</feature>
<evidence type="ECO:0000259" key="9">
    <source>
        <dbReference type="Pfam" id="PF13231"/>
    </source>
</evidence>
<dbReference type="PATRIC" id="fig|1618436.3.peg.1177"/>
<comment type="subcellular location">
    <subcellularLocation>
        <location evidence="1">Cell membrane</location>
        <topology evidence="1">Multi-pass membrane protein</topology>
    </subcellularLocation>
</comment>
<dbReference type="PANTHER" id="PTHR33908:SF11">
    <property type="entry name" value="MEMBRANE PROTEIN"/>
    <property type="match status" value="1"/>
</dbReference>
<name>A0A0G1CEY0_9BACT</name>
<protein>
    <recommendedName>
        <fullName evidence="9">Glycosyltransferase RgtA/B/C/D-like domain-containing protein</fullName>
    </recommendedName>
</protein>
<feature type="transmembrane region" description="Helical" evidence="8">
    <location>
        <begin position="404"/>
        <end position="422"/>
    </location>
</feature>
<feature type="transmembrane region" description="Helical" evidence="8">
    <location>
        <begin position="251"/>
        <end position="272"/>
    </location>
</feature>
<comment type="caution">
    <text evidence="10">The sequence shown here is derived from an EMBL/GenBank/DDBJ whole genome shotgun (WGS) entry which is preliminary data.</text>
</comment>
<keyword evidence="7 8" id="KW-0472">Membrane</keyword>
<accession>A0A0G1CEY0</accession>
<evidence type="ECO:0000256" key="4">
    <source>
        <dbReference type="ARBA" id="ARBA00022679"/>
    </source>
</evidence>
<gene>
    <name evidence="10" type="ORF">UV59_C0027G0015</name>
</gene>
<feature type="transmembrane region" description="Helical" evidence="8">
    <location>
        <begin position="429"/>
        <end position="452"/>
    </location>
</feature>
<feature type="transmembrane region" description="Helical" evidence="8">
    <location>
        <begin position="88"/>
        <end position="108"/>
    </location>
</feature>
<dbReference type="InterPro" id="IPR038731">
    <property type="entry name" value="RgtA/B/C-like"/>
</dbReference>
<dbReference type="GO" id="GO:0005886">
    <property type="term" value="C:plasma membrane"/>
    <property type="evidence" value="ECO:0007669"/>
    <property type="project" value="UniProtKB-SubCell"/>
</dbReference>
<dbReference type="PANTHER" id="PTHR33908">
    <property type="entry name" value="MANNOSYLTRANSFERASE YKCB-RELATED"/>
    <property type="match status" value="1"/>
</dbReference>
<feature type="transmembrane region" description="Helical" evidence="8">
    <location>
        <begin position="229"/>
        <end position="244"/>
    </location>
</feature>
<feature type="transmembrane region" description="Helical" evidence="8">
    <location>
        <begin position="488"/>
        <end position="508"/>
    </location>
</feature>
<keyword evidence="2" id="KW-1003">Cell membrane</keyword>
<keyword evidence="6 8" id="KW-1133">Transmembrane helix</keyword>
<evidence type="ECO:0000256" key="8">
    <source>
        <dbReference type="SAM" id="Phobius"/>
    </source>
</evidence>
<sequence length="516" mass="58935">MRFYQLGEFPQPGETRDELQYPWAGITLLNTGTPTSWSYFDSYENRQSIQFGKQEFRLVTPWFDKPLLYPLITGTWMKLNGINSIFDVNFFTLRLVPLGLSVITLLLIATITKRAFDQNIALLATLLYATIPSIVFANRLSLTENLLTPLVLTSIFFIQLSLKLGIMKGGTHEGSQTESHSVVPARIGGYYARSLGHARDTLPAKLVRIPLFKAILLGILSGLAFHTKQTGIVIALFVIGFYFWQRRLKELVITSAVFALFVVLHFAIVTRYDLKLYLNVMSDFRHGHTLVGLPELPFALFRFQGIGQQDRPFLDGSLLLGYLFLFTLPWWQHKQRVHATSSWKGNDLDRISKDAISTGWRIQHDERPTHFLHSTMIIFAPAFLYLLLLSIVESGATLFSFFGWHIYPLFPFVAIALAVGLYRAWQDQGILQFGVLFFFLGVSSIRLLFLLLPTTWHYRWQYGLIPLLMFMGIIQLAPDKLKQLGIKFLFGAYLGVNILTVLYASSWFPKLELPLF</sequence>
<proteinExistence type="predicted"/>
<dbReference type="STRING" id="1618436.UV59_C0027G0015"/>
<dbReference type="GO" id="GO:0009103">
    <property type="term" value="P:lipopolysaccharide biosynthetic process"/>
    <property type="evidence" value="ECO:0007669"/>
    <property type="project" value="UniProtKB-ARBA"/>
</dbReference>
<evidence type="ECO:0000256" key="2">
    <source>
        <dbReference type="ARBA" id="ARBA00022475"/>
    </source>
</evidence>
<dbReference type="AlphaFoldDB" id="A0A0G1CEY0"/>
<keyword evidence="5 8" id="KW-0812">Transmembrane</keyword>
<dbReference type="EMBL" id="LCFB01000027">
    <property type="protein sequence ID" value="KKS84087.1"/>
    <property type="molecule type" value="Genomic_DNA"/>
</dbReference>
<feature type="transmembrane region" description="Helical" evidence="8">
    <location>
        <begin position="120"/>
        <end position="140"/>
    </location>
</feature>
<reference evidence="10 11" key="1">
    <citation type="journal article" date="2015" name="Nature">
        <title>rRNA introns, odd ribosomes, and small enigmatic genomes across a large radiation of phyla.</title>
        <authorList>
            <person name="Brown C.T."/>
            <person name="Hug L.A."/>
            <person name="Thomas B.C."/>
            <person name="Sharon I."/>
            <person name="Castelle C.J."/>
            <person name="Singh A."/>
            <person name="Wilkins M.J."/>
            <person name="Williams K.H."/>
            <person name="Banfield J.F."/>
        </authorList>
    </citation>
    <scope>NUCLEOTIDE SEQUENCE [LARGE SCALE GENOMIC DNA]</scope>
</reference>
<keyword evidence="4" id="KW-0808">Transferase</keyword>
<keyword evidence="3" id="KW-0328">Glycosyltransferase</keyword>
<evidence type="ECO:0000256" key="1">
    <source>
        <dbReference type="ARBA" id="ARBA00004651"/>
    </source>
</evidence>
<feature type="transmembrane region" description="Helical" evidence="8">
    <location>
        <begin position="313"/>
        <end position="331"/>
    </location>
</feature>
<feature type="domain" description="Glycosyltransferase RgtA/B/C/D-like" evidence="9">
    <location>
        <begin position="79"/>
        <end position="160"/>
    </location>
</feature>
<evidence type="ECO:0000256" key="3">
    <source>
        <dbReference type="ARBA" id="ARBA00022676"/>
    </source>
</evidence>
<organism evidence="10 11">
    <name type="scientific">Candidatus Gottesmanbacteria bacterium GW2011_GWA1_43_11</name>
    <dbReference type="NCBI Taxonomy" id="1618436"/>
    <lineage>
        <taxon>Bacteria</taxon>
        <taxon>Candidatus Gottesmaniibacteriota</taxon>
    </lineage>
</organism>
<evidence type="ECO:0000256" key="5">
    <source>
        <dbReference type="ARBA" id="ARBA00022692"/>
    </source>
</evidence>